<dbReference type="Proteomes" id="UP001168552">
    <property type="component" value="Unassembled WGS sequence"/>
</dbReference>
<evidence type="ECO:0000256" key="1">
    <source>
        <dbReference type="ARBA" id="ARBA00001974"/>
    </source>
</evidence>
<dbReference type="RefSeq" id="WP_320004144.1">
    <property type="nucleotide sequence ID" value="NZ_JAUHJS010000004.1"/>
</dbReference>
<reference evidence="11" key="1">
    <citation type="submission" date="2023-06" db="EMBL/GenBank/DDBJ databases">
        <title>Cytophagales bacterium Strain LB-30, isolated from soil.</title>
        <authorList>
            <person name="Liu B."/>
        </authorList>
    </citation>
    <scope>NUCLEOTIDE SEQUENCE</scope>
    <source>
        <strain evidence="11">LB-30</strain>
    </source>
</reference>
<dbReference type="PANTHER" id="PTHR46028">
    <property type="entry name" value="KYNURENINE 3-MONOOXYGENASE"/>
    <property type="match status" value="1"/>
</dbReference>
<sequence>MKKEITLLGAGLVGSLMSIYLAKKGYSVSIYEKRDDMRKGNQQGGRSINLALSNRGLKALEEVGLAEQIKRLVIPMKGRMMHDVKGNLTYQPYGKEGQFINSVSRSWLNEMLMDEAEKLGVNIHFEHRCSQVNLDTQALEFETPSGSKRIQSEVLLGADGAFSALRDAMQRSDRFNYSQYYIEHGYKELCIEPQQGEFAMEPNALHIWPRGRFMMIALPNTNETFTCTLFLDYEGEDSFANLQTPEQVEAFFKTYFPDVIPLIPDLTHQFFQNPTPSLVTVKCYPWVKNRTCLMGDAAHAIVPFYGQGMNAGFEDCRVLNELIDTHQHNWDTILPEFQQARKPNADAIAELALKNFVEMRDLVADSQFLLQKKIEAHLHEQFPKDWIPLYSMVTFSDLSYADALRIGQKQHEIMQKVMSKPDIEKNWPNLDFASIVEQLKA</sequence>
<organism evidence="11 12">
    <name type="scientific">Shiella aurantiaca</name>
    <dbReference type="NCBI Taxonomy" id="3058365"/>
    <lineage>
        <taxon>Bacteria</taxon>
        <taxon>Pseudomonadati</taxon>
        <taxon>Bacteroidota</taxon>
        <taxon>Cytophagia</taxon>
        <taxon>Cytophagales</taxon>
        <taxon>Shiellaceae</taxon>
        <taxon>Shiella</taxon>
    </lineage>
</organism>
<comment type="cofactor">
    <cofactor evidence="1 9">
        <name>FAD</name>
        <dbReference type="ChEBI" id="CHEBI:57692"/>
    </cofactor>
</comment>
<evidence type="ECO:0000256" key="8">
    <source>
        <dbReference type="ARBA" id="ARBA00047818"/>
    </source>
</evidence>
<comment type="pathway">
    <text evidence="9">Cofactor biosynthesis; NAD(+) biosynthesis; quinolinate from L-kynurenine: step 1/3.</text>
</comment>
<dbReference type="InterPro" id="IPR027545">
    <property type="entry name" value="Kynurenine_monooxygenase"/>
</dbReference>
<keyword evidence="7 9" id="KW-0503">Monooxygenase</keyword>
<protein>
    <recommendedName>
        <fullName evidence="9">Kynurenine 3-monooxygenase</fullName>
        <ecNumber evidence="9">1.14.13.9</ecNumber>
    </recommendedName>
    <alternativeName>
        <fullName evidence="9">Kynurenine 3-hydroxylase</fullName>
    </alternativeName>
</protein>
<comment type="function">
    <text evidence="9">Catalyzes the hydroxylation of L-kynurenine (L-Kyn) to form 3-hydroxy-L-kynurenine (L-3OHKyn). Required for synthesis of quinolinic acid.</text>
</comment>
<gene>
    <name evidence="9" type="primary">kmo</name>
    <name evidence="11" type="ORF">QWY31_08880</name>
</gene>
<dbReference type="PRINTS" id="PR00420">
    <property type="entry name" value="RNGMNOXGNASE"/>
</dbReference>
<keyword evidence="6 9" id="KW-0560">Oxidoreductase</keyword>
<dbReference type="InterPro" id="IPR002938">
    <property type="entry name" value="FAD-bd"/>
</dbReference>
<dbReference type="EMBL" id="JAUHJS010000004">
    <property type="protein sequence ID" value="MDN4165614.1"/>
    <property type="molecule type" value="Genomic_DNA"/>
</dbReference>
<accession>A0ABT8F5R5</accession>
<evidence type="ECO:0000256" key="7">
    <source>
        <dbReference type="ARBA" id="ARBA00023033"/>
    </source>
</evidence>
<feature type="domain" description="FAD-binding" evidence="10">
    <location>
        <begin position="6"/>
        <end position="348"/>
    </location>
</feature>
<keyword evidence="2 9" id="KW-0285">Flavoprotein</keyword>
<comment type="caution">
    <text evidence="11">The sequence shown here is derived from an EMBL/GenBank/DDBJ whole genome shotgun (WGS) entry which is preliminary data.</text>
</comment>
<name>A0ABT8F5R5_9BACT</name>
<evidence type="ECO:0000259" key="10">
    <source>
        <dbReference type="Pfam" id="PF01494"/>
    </source>
</evidence>
<comment type="catalytic activity">
    <reaction evidence="8 9">
        <text>L-kynurenine + NADPH + O2 + H(+) = 3-hydroxy-L-kynurenine + NADP(+) + H2O</text>
        <dbReference type="Rhea" id="RHEA:20545"/>
        <dbReference type="ChEBI" id="CHEBI:15377"/>
        <dbReference type="ChEBI" id="CHEBI:15378"/>
        <dbReference type="ChEBI" id="CHEBI:15379"/>
        <dbReference type="ChEBI" id="CHEBI:57783"/>
        <dbReference type="ChEBI" id="CHEBI:57959"/>
        <dbReference type="ChEBI" id="CHEBI:58125"/>
        <dbReference type="ChEBI" id="CHEBI:58349"/>
        <dbReference type="EC" id="1.14.13.9"/>
    </reaction>
</comment>
<dbReference type="EC" id="1.14.13.9" evidence="9"/>
<evidence type="ECO:0000256" key="2">
    <source>
        <dbReference type="ARBA" id="ARBA00022630"/>
    </source>
</evidence>
<keyword evidence="5 9" id="KW-0521">NADP</keyword>
<evidence type="ECO:0000256" key="6">
    <source>
        <dbReference type="ARBA" id="ARBA00023002"/>
    </source>
</evidence>
<dbReference type="PANTHER" id="PTHR46028:SF2">
    <property type="entry name" value="KYNURENINE 3-MONOOXYGENASE"/>
    <property type="match status" value="1"/>
</dbReference>
<evidence type="ECO:0000256" key="9">
    <source>
        <dbReference type="HAMAP-Rule" id="MF_01971"/>
    </source>
</evidence>
<evidence type="ECO:0000256" key="5">
    <source>
        <dbReference type="ARBA" id="ARBA00022857"/>
    </source>
</evidence>
<dbReference type="HAMAP" id="MF_01971">
    <property type="entry name" value="Kynurenine_monooxygenase"/>
    <property type="match status" value="1"/>
</dbReference>
<keyword evidence="3 9" id="KW-0662">Pyridine nucleotide biosynthesis</keyword>
<keyword evidence="4 9" id="KW-0274">FAD</keyword>
<evidence type="ECO:0000313" key="12">
    <source>
        <dbReference type="Proteomes" id="UP001168552"/>
    </source>
</evidence>
<dbReference type="InterPro" id="IPR036188">
    <property type="entry name" value="FAD/NAD-bd_sf"/>
</dbReference>
<proteinExistence type="inferred from homology"/>
<dbReference type="Gene3D" id="3.50.50.60">
    <property type="entry name" value="FAD/NAD(P)-binding domain"/>
    <property type="match status" value="1"/>
</dbReference>
<keyword evidence="12" id="KW-1185">Reference proteome</keyword>
<evidence type="ECO:0000313" key="11">
    <source>
        <dbReference type="EMBL" id="MDN4165614.1"/>
    </source>
</evidence>
<dbReference type="SUPFAM" id="SSF51905">
    <property type="entry name" value="FAD/NAD(P)-binding domain"/>
    <property type="match status" value="1"/>
</dbReference>
<comment type="similarity">
    <text evidence="9">Belongs to the aromatic-ring hydroxylase family. KMO subfamily.</text>
</comment>
<evidence type="ECO:0000256" key="4">
    <source>
        <dbReference type="ARBA" id="ARBA00022827"/>
    </source>
</evidence>
<dbReference type="Pfam" id="PF01494">
    <property type="entry name" value="FAD_binding_3"/>
    <property type="match status" value="1"/>
</dbReference>
<evidence type="ECO:0000256" key="3">
    <source>
        <dbReference type="ARBA" id="ARBA00022642"/>
    </source>
</evidence>